<comment type="similarity">
    <text evidence="1 7">Belongs to the cytochrome P450 family.</text>
</comment>
<dbReference type="PANTHER" id="PTHR46696">
    <property type="entry name" value="P450, PUTATIVE (EUROFUNG)-RELATED"/>
    <property type="match status" value="1"/>
</dbReference>
<reference evidence="8 9" key="1">
    <citation type="submission" date="2016-10" db="EMBL/GenBank/DDBJ databases">
        <authorList>
            <person name="de Groot N.N."/>
        </authorList>
    </citation>
    <scope>NUCLEOTIDE SEQUENCE [LARGE SCALE GENOMIC DNA]</scope>
    <source>
        <strain evidence="8 9">CGMCC 1.11156</strain>
    </source>
</reference>
<evidence type="ECO:0000256" key="2">
    <source>
        <dbReference type="ARBA" id="ARBA00022617"/>
    </source>
</evidence>
<dbReference type="GO" id="GO:0004497">
    <property type="term" value="F:monooxygenase activity"/>
    <property type="evidence" value="ECO:0007669"/>
    <property type="project" value="UniProtKB-KW"/>
</dbReference>
<dbReference type="PROSITE" id="PS00086">
    <property type="entry name" value="CYTOCHROME_P450"/>
    <property type="match status" value="1"/>
</dbReference>
<dbReference type="RefSeq" id="WP_091112260.1">
    <property type="nucleotide sequence ID" value="NZ_FOQG01000006.1"/>
</dbReference>
<gene>
    <name evidence="8" type="ORF">SAMN05216561_10663</name>
</gene>
<evidence type="ECO:0000256" key="4">
    <source>
        <dbReference type="ARBA" id="ARBA00023002"/>
    </source>
</evidence>
<evidence type="ECO:0000256" key="3">
    <source>
        <dbReference type="ARBA" id="ARBA00022723"/>
    </source>
</evidence>
<dbReference type="EMBL" id="FOQG01000006">
    <property type="protein sequence ID" value="SFI20748.1"/>
    <property type="molecule type" value="Genomic_DNA"/>
</dbReference>
<dbReference type="GO" id="GO:0005506">
    <property type="term" value="F:iron ion binding"/>
    <property type="evidence" value="ECO:0007669"/>
    <property type="project" value="InterPro"/>
</dbReference>
<dbReference type="Gene3D" id="1.10.630.10">
    <property type="entry name" value="Cytochrome P450"/>
    <property type="match status" value="1"/>
</dbReference>
<name>A0A1I3GB73_9ACTN</name>
<dbReference type="GO" id="GO:0020037">
    <property type="term" value="F:heme binding"/>
    <property type="evidence" value="ECO:0007669"/>
    <property type="project" value="InterPro"/>
</dbReference>
<dbReference type="FunFam" id="1.10.630.10:FF:000018">
    <property type="entry name" value="Cytochrome P450 monooxygenase"/>
    <property type="match status" value="1"/>
</dbReference>
<keyword evidence="4 7" id="KW-0560">Oxidoreductase</keyword>
<dbReference type="PRINTS" id="PR00359">
    <property type="entry name" value="BP450"/>
</dbReference>
<dbReference type="InterPro" id="IPR001128">
    <property type="entry name" value="Cyt_P450"/>
</dbReference>
<keyword evidence="5 7" id="KW-0408">Iron</keyword>
<dbReference type="PRINTS" id="PR00385">
    <property type="entry name" value="P450"/>
</dbReference>
<dbReference type="InterPro" id="IPR017972">
    <property type="entry name" value="Cyt_P450_CS"/>
</dbReference>
<dbReference type="GO" id="GO:0016705">
    <property type="term" value="F:oxidoreductase activity, acting on paired donors, with incorporation or reduction of molecular oxygen"/>
    <property type="evidence" value="ECO:0007669"/>
    <property type="project" value="InterPro"/>
</dbReference>
<evidence type="ECO:0000256" key="7">
    <source>
        <dbReference type="RuleBase" id="RU000461"/>
    </source>
</evidence>
<dbReference type="Proteomes" id="UP000198649">
    <property type="component" value="Unassembled WGS sequence"/>
</dbReference>
<accession>A0A1I3GB73</accession>
<dbReference type="Pfam" id="PF00067">
    <property type="entry name" value="p450"/>
    <property type="match status" value="1"/>
</dbReference>
<evidence type="ECO:0000256" key="1">
    <source>
        <dbReference type="ARBA" id="ARBA00010617"/>
    </source>
</evidence>
<keyword evidence="2 7" id="KW-0349">Heme</keyword>
<sequence length="441" mass="48190">MGIVSTLKRRVATRLLARSTRNGIDLRKLRFLPDSVTMPLQREGLDPLPEMAQVRAEAPVTRLTQMFGKGIWLVTGYDEARALLARGDQLSNDLGQFVSQEGRDPSEQIGGLGMTDPPHHTVLRKYLTPEFTKHKLARLEPVIEQIVEARLDAMAADGPVVDLVDQFAFPIPFEVICELLGLPVDDRARFHNLGAARFDLSQGGVGVFGAAAHTREFLISQVTRQRLEPGAGLIGSLLREHGDELDDVTLGGLADGVFLGGYETSASMLALGTYLLAQHPEAMALLRDGDDAAVDGLVEELLRHLTVVQLAFLRFAREDLELGGQQIKAGDCIGISLLGANRDPALTDDPDTFDPRREPTRHLAFGHGLHRCVGAELARLELRISLRALARRFPDLEVTVDDDQLDFRRLSAVYGVDALPVRLYPALGDYDASQATATMGA</sequence>
<organism evidence="8 9">
    <name type="scientific">Nocardioides psychrotolerans</name>
    <dbReference type="NCBI Taxonomy" id="1005945"/>
    <lineage>
        <taxon>Bacteria</taxon>
        <taxon>Bacillati</taxon>
        <taxon>Actinomycetota</taxon>
        <taxon>Actinomycetes</taxon>
        <taxon>Propionibacteriales</taxon>
        <taxon>Nocardioidaceae</taxon>
        <taxon>Nocardioides</taxon>
    </lineage>
</organism>
<dbReference type="PANTHER" id="PTHR46696:SF6">
    <property type="entry name" value="P450, PUTATIVE (EUROFUNG)-RELATED"/>
    <property type="match status" value="1"/>
</dbReference>
<dbReference type="InterPro" id="IPR002397">
    <property type="entry name" value="Cyt_P450_B"/>
</dbReference>
<proteinExistence type="inferred from homology"/>
<dbReference type="STRING" id="1005945.SAMN05216561_10663"/>
<evidence type="ECO:0000256" key="5">
    <source>
        <dbReference type="ARBA" id="ARBA00023004"/>
    </source>
</evidence>
<keyword evidence="9" id="KW-1185">Reference proteome</keyword>
<protein>
    <submittedName>
        <fullName evidence="8">Cytochrome P450</fullName>
    </submittedName>
</protein>
<evidence type="ECO:0000313" key="9">
    <source>
        <dbReference type="Proteomes" id="UP000198649"/>
    </source>
</evidence>
<dbReference type="SUPFAM" id="SSF48264">
    <property type="entry name" value="Cytochrome P450"/>
    <property type="match status" value="1"/>
</dbReference>
<evidence type="ECO:0000256" key="6">
    <source>
        <dbReference type="ARBA" id="ARBA00023033"/>
    </source>
</evidence>
<dbReference type="CDD" id="cd11030">
    <property type="entry name" value="CYP105-like"/>
    <property type="match status" value="1"/>
</dbReference>
<keyword evidence="6 7" id="KW-0503">Monooxygenase</keyword>
<dbReference type="AlphaFoldDB" id="A0A1I3GB73"/>
<evidence type="ECO:0000313" key="8">
    <source>
        <dbReference type="EMBL" id="SFI20748.1"/>
    </source>
</evidence>
<dbReference type="InterPro" id="IPR036396">
    <property type="entry name" value="Cyt_P450_sf"/>
</dbReference>
<keyword evidence="3 7" id="KW-0479">Metal-binding</keyword>